<organism evidence="2 3">
    <name type="scientific">Portunus trituberculatus</name>
    <name type="common">Swimming crab</name>
    <name type="synonym">Neptunus trituberculatus</name>
    <dbReference type="NCBI Taxonomy" id="210409"/>
    <lineage>
        <taxon>Eukaryota</taxon>
        <taxon>Metazoa</taxon>
        <taxon>Ecdysozoa</taxon>
        <taxon>Arthropoda</taxon>
        <taxon>Crustacea</taxon>
        <taxon>Multicrustacea</taxon>
        <taxon>Malacostraca</taxon>
        <taxon>Eumalacostraca</taxon>
        <taxon>Eucarida</taxon>
        <taxon>Decapoda</taxon>
        <taxon>Pleocyemata</taxon>
        <taxon>Brachyura</taxon>
        <taxon>Eubrachyura</taxon>
        <taxon>Portunoidea</taxon>
        <taxon>Portunidae</taxon>
        <taxon>Portuninae</taxon>
        <taxon>Portunus</taxon>
    </lineage>
</organism>
<evidence type="ECO:0000256" key="1">
    <source>
        <dbReference type="SAM" id="MobiDB-lite"/>
    </source>
</evidence>
<keyword evidence="3" id="KW-1185">Reference proteome</keyword>
<evidence type="ECO:0000313" key="2">
    <source>
        <dbReference type="EMBL" id="MPC61124.1"/>
    </source>
</evidence>
<gene>
    <name evidence="2" type="ORF">E2C01_055188</name>
</gene>
<reference evidence="2 3" key="1">
    <citation type="submission" date="2019-05" db="EMBL/GenBank/DDBJ databases">
        <title>Another draft genome of Portunus trituberculatus and its Hox gene families provides insights of decapod evolution.</title>
        <authorList>
            <person name="Jeong J.-H."/>
            <person name="Song I."/>
            <person name="Kim S."/>
            <person name="Choi T."/>
            <person name="Kim D."/>
            <person name="Ryu S."/>
            <person name="Kim W."/>
        </authorList>
    </citation>
    <scope>NUCLEOTIDE SEQUENCE [LARGE SCALE GENOMIC DNA]</scope>
    <source>
        <tissue evidence="2">Muscle</tissue>
    </source>
</reference>
<accession>A0A5B7GWZ3</accession>
<protein>
    <submittedName>
        <fullName evidence="2">Uncharacterized protein</fullName>
    </submittedName>
</protein>
<comment type="caution">
    <text evidence="2">The sequence shown here is derived from an EMBL/GenBank/DDBJ whole genome shotgun (WGS) entry which is preliminary data.</text>
</comment>
<feature type="region of interest" description="Disordered" evidence="1">
    <location>
        <begin position="29"/>
        <end position="53"/>
    </location>
</feature>
<proteinExistence type="predicted"/>
<name>A0A5B7GWZ3_PORTR</name>
<sequence length="124" mass="12236">MSATLPSIASKCTSGGGSNTFALCCKGPSTGGGSPTSSSSQLASSTNPEKLPGESIVFVPREGPAPSFAAQGWGEGEALGATGARDTEGEIPLSALSMLISLLNSARASKTKFHCGAETCVVVG</sequence>
<dbReference type="AlphaFoldDB" id="A0A5B7GWZ3"/>
<dbReference type="Proteomes" id="UP000324222">
    <property type="component" value="Unassembled WGS sequence"/>
</dbReference>
<evidence type="ECO:0000313" key="3">
    <source>
        <dbReference type="Proteomes" id="UP000324222"/>
    </source>
</evidence>
<dbReference type="EMBL" id="VSRR010018234">
    <property type="protein sequence ID" value="MPC61124.1"/>
    <property type="molecule type" value="Genomic_DNA"/>
</dbReference>